<accession>A0A329QTS8</accession>
<proteinExistence type="predicted"/>
<gene>
    <name evidence="1" type="ORF">DPM12_10620</name>
</gene>
<evidence type="ECO:0000313" key="1">
    <source>
        <dbReference type="EMBL" id="RAW14702.1"/>
    </source>
</evidence>
<sequence>MYALGPNAHDTVSRALRSYYAFDGDEYVEYGIGIAHTESDHIASAVSDVKNVGCHELIFMGNDGDPDQVDLLADAVGL</sequence>
<dbReference type="Proteomes" id="UP000250462">
    <property type="component" value="Unassembled WGS sequence"/>
</dbReference>
<dbReference type="EMBL" id="QMIG01000008">
    <property type="protein sequence ID" value="RAW14702.1"/>
    <property type="molecule type" value="Genomic_DNA"/>
</dbReference>
<evidence type="ECO:0008006" key="3">
    <source>
        <dbReference type="Google" id="ProtNLM"/>
    </source>
</evidence>
<evidence type="ECO:0000313" key="2">
    <source>
        <dbReference type="Proteomes" id="UP000250462"/>
    </source>
</evidence>
<dbReference type="AlphaFoldDB" id="A0A329QTS8"/>
<reference evidence="1 2" key="1">
    <citation type="submission" date="2018-06" db="EMBL/GenBank/DDBJ databases">
        <title>Phytoactinopolyspora halophila sp. nov., a novel halophilic actinomycete isolated from a saline soil in China.</title>
        <authorList>
            <person name="Tang S.-K."/>
        </authorList>
    </citation>
    <scope>NUCLEOTIDE SEQUENCE [LARGE SCALE GENOMIC DNA]</scope>
    <source>
        <strain evidence="1 2">YIM 96934</strain>
    </source>
</reference>
<protein>
    <recommendedName>
        <fullName evidence="3">LLM class F420-dependent oxidoreductase</fullName>
    </recommendedName>
</protein>
<comment type="caution">
    <text evidence="1">The sequence shown here is derived from an EMBL/GenBank/DDBJ whole genome shotgun (WGS) entry which is preliminary data.</text>
</comment>
<keyword evidence="2" id="KW-1185">Reference proteome</keyword>
<name>A0A329QTS8_9ACTN</name>
<organism evidence="1 2">
    <name type="scientific">Phytoactinopolyspora halophila</name>
    <dbReference type="NCBI Taxonomy" id="1981511"/>
    <lineage>
        <taxon>Bacteria</taxon>
        <taxon>Bacillati</taxon>
        <taxon>Actinomycetota</taxon>
        <taxon>Actinomycetes</taxon>
        <taxon>Jiangellales</taxon>
        <taxon>Jiangellaceae</taxon>
        <taxon>Phytoactinopolyspora</taxon>
    </lineage>
</organism>